<dbReference type="EMBL" id="CAADIM010000018">
    <property type="protein sequence ID" value="VFR81173.1"/>
    <property type="molecule type" value="Genomic_DNA"/>
</dbReference>
<accession>A0A484U346</accession>
<reference evidence="1" key="1">
    <citation type="submission" date="2019-03" db="EMBL/GenBank/DDBJ databases">
        <authorList>
            <person name="Danneels B."/>
        </authorList>
    </citation>
    <scope>NUCLEOTIDE SEQUENCE</scope>
</reference>
<dbReference type="AlphaFoldDB" id="A0A484U346"/>
<organism evidence="1">
    <name type="scientific">plant metagenome</name>
    <dbReference type="NCBI Taxonomy" id="1297885"/>
    <lineage>
        <taxon>unclassified sequences</taxon>
        <taxon>metagenomes</taxon>
        <taxon>organismal metagenomes</taxon>
    </lineage>
</organism>
<proteinExistence type="predicted"/>
<evidence type="ECO:0000313" key="2">
    <source>
        <dbReference type="EMBL" id="VFR86189.1"/>
    </source>
</evidence>
<sequence>MSEHNAFGTVAMQVFLCHQNPEDTCLRHLDVSLPAMLEGNHV</sequence>
<name>A0A484U346_9ZZZZ</name>
<dbReference type="EMBL" id="CAADIN010000014">
    <property type="protein sequence ID" value="VFR86189.1"/>
    <property type="molecule type" value="Genomic_DNA"/>
</dbReference>
<protein>
    <submittedName>
        <fullName evidence="1">Uncharacterized protein</fullName>
    </submittedName>
</protein>
<gene>
    <name evidence="1" type="ORF">ISE1_2714</name>
    <name evidence="2" type="ORF">ISE2_4464</name>
</gene>
<evidence type="ECO:0000313" key="1">
    <source>
        <dbReference type="EMBL" id="VFR81173.1"/>
    </source>
</evidence>